<dbReference type="RefSeq" id="WP_124029109.1">
    <property type="nucleotide sequence ID" value="NZ_JBHRSN010000013.1"/>
</dbReference>
<organism evidence="1 2">
    <name type="scientific">Alteromonas sediminis</name>
    <dbReference type="NCBI Taxonomy" id="2259342"/>
    <lineage>
        <taxon>Bacteria</taxon>
        <taxon>Pseudomonadati</taxon>
        <taxon>Pseudomonadota</taxon>
        <taxon>Gammaproteobacteria</taxon>
        <taxon>Alteromonadales</taxon>
        <taxon>Alteromonadaceae</taxon>
        <taxon>Alteromonas/Salinimonas group</taxon>
        <taxon>Alteromonas</taxon>
    </lineage>
</organism>
<accession>A0A3N5XX04</accession>
<keyword evidence="2" id="KW-1185">Reference proteome</keyword>
<comment type="caution">
    <text evidence="1">The sequence shown here is derived from an EMBL/GenBank/DDBJ whole genome shotgun (WGS) entry which is preliminary data.</text>
</comment>
<evidence type="ECO:0000313" key="1">
    <source>
        <dbReference type="EMBL" id="RPJ64980.1"/>
    </source>
</evidence>
<reference evidence="1 2" key="1">
    <citation type="submission" date="2018-11" db="EMBL/GenBank/DDBJ databases">
        <authorList>
            <person name="Ye M.-Q."/>
            <person name="Du Z.-J."/>
        </authorList>
    </citation>
    <scope>NUCLEOTIDE SEQUENCE [LARGE SCALE GENOMIC DNA]</scope>
    <source>
        <strain evidence="1 2">U0105</strain>
    </source>
</reference>
<dbReference type="AlphaFoldDB" id="A0A3N5XX04"/>
<proteinExistence type="predicted"/>
<dbReference type="Proteomes" id="UP000275281">
    <property type="component" value="Unassembled WGS sequence"/>
</dbReference>
<gene>
    <name evidence="1" type="ORF">DRW07_16810</name>
</gene>
<name>A0A3N5XX04_9ALTE</name>
<protein>
    <submittedName>
        <fullName evidence="1">Uncharacterized protein</fullName>
    </submittedName>
</protein>
<sequence length="378" mass="43556">MKYKQIVCIDDLVRQDFEKAKTFFYNLVREPIFQATALSLGESPRFKGSAHNLKKGFDPTVFLSLLDSPLWQENYFGVCSAAKDYLVQHIPEKTLVISYEMPVWLENILSESGIDFIDIRISPIRFARDLYIVLKSNNSKILKRLDKYQVKEEELRLESALATAYARNKVEPDVEGNGLVFIGQTAEDASLVDESGRFKSIDDYDLSSLIGNRPLYYLAHPLAGEHSENEYRKLSELTQVKKIDYNIYNLMASIREIEFLAISSGAIQEAKYFNKKGTHLFRPVAQIEAESFRHIHFSNLIKPIFWHKILKIKQAKPIIDGLPNLQVDWLRSLHNVWWGYAYFKKQNCYLDKEAFDISGGNELRGQLTELAEHIKGTS</sequence>
<evidence type="ECO:0000313" key="2">
    <source>
        <dbReference type="Proteomes" id="UP000275281"/>
    </source>
</evidence>
<dbReference type="EMBL" id="RPOK01000006">
    <property type="protein sequence ID" value="RPJ64980.1"/>
    <property type="molecule type" value="Genomic_DNA"/>
</dbReference>
<dbReference type="OrthoDB" id="9801609at2"/>